<feature type="compositionally biased region" description="Polar residues" evidence="1">
    <location>
        <begin position="154"/>
        <end position="167"/>
    </location>
</feature>
<sequence>MYIGPWQELKLARVLALQRTLEKVNKQEKDDEAHRTDKPARSGLLPPLPNPPARDAAMPMRPPYIMDFGNEPSDPLVRRFLPGAAAGIPENTYSLHDTASAKASAARLEKAHVKLEQCYQQCSRIVNMASTIVHRQKRTVRKAHEAASHCPSVAHTSVPSGARTPQSVGADHERLRDRAGITSRKKPLRRTRNDPTTTPVKKKLTEHQKRVKQWQRVFSDQQGHGGKEVPLSPGTSIPTLSPAAQKPPLYPKPSPARQPPAREPAMDSPQSEMKKRLSFSFTPERSRLAEAGRAVVTNGVSSSRQKTPCFASLDAPSPSSRPASPTSKEIREAFQAARSLLEKKEPPDSHPAPAPEPAPAPPQEQPAETRPLKSRGSCSNSSDDRMVERGSGRPTERRQWTVNMIHTASTRETDYAATSHDGTSRQSSTDTMNGNGNGVLNGSGDAMGESESGEKGVDEGEWCELEDDLISWAQRLPCA</sequence>
<gene>
    <name evidence="2" type="ORF">Vbra_7065</name>
</gene>
<feature type="region of interest" description="Disordered" evidence="1">
    <location>
        <begin position="145"/>
        <end position="462"/>
    </location>
</feature>
<name>A0A0G4ECN7_VITBC</name>
<evidence type="ECO:0000256" key="1">
    <source>
        <dbReference type="SAM" id="MobiDB-lite"/>
    </source>
</evidence>
<dbReference type="VEuPathDB" id="CryptoDB:Vbra_7065"/>
<feature type="compositionally biased region" description="Low complexity" evidence="1">
    <location>
        <begin position="311"/>
        <end position="327"/>
    </location>
</feature>
<feature type="region of interest" description="Disordered" evidence="1">
    <location>
        <begin position="25"/>
        <end position="59"/>
    </location>
</feature>
<feature type="compositionally biased region" description="Pro residues" evidence="1">
    <location>
        <begin position="248"/>
        <end position="262"/>
    </location>
</feature>
<feature type="compositionally biased region" description="Basic and acidic residues" evidence="1">
    <location>
        <begin position="170"/>
        <end position="179"/>
    </location>
</feature>
<protein>
    <submittedName>
        <fullName evidence="2">Uncharacterized protein</fullName>
    </submittedName>
</protein>
<dbReference type="Proteomes" id="UP000041254">
    <property type="component" value="Unassembled WGS sequence"/>
</dbReference>
<evidence type="ECO:0000313" key="2">
    <source>
        <dbReference type="EMBL" id="CEL93307.1"/>
    </source>
</evidence>
<proteinExistence type="predicted"/>
<dbReference type="InParanoid" id="A0A0G4ECN7"/>
<feature type="compositionally biased region" description="Basic and acidic residues" evidence="1">
    <location>
        <begin position="382"/>
        <end position="399"/>
    </location>
</feature>
<feature type="compositionally biased region" description="Pro residues" evidence="1">
    <location>
        <begin position="349"/>
        <end position="364"/>
    </location>
</feature>
<dbReference type="AlphaFoldDB" id="A0A0G4ECN7"/>
<feature type="compositionally biased region" description="Polar residues" evidence="1">
    <location>
        <begin position="420"/>
        <end position="432"/>
    </location>
</feature>
<organism evidence="2 3">
    <name type="scientific">Vitrella brassicaformis (strain CCMP3155)</name>
    <dbReference type="NCBI Taxonomy" id="1169540"/>
    <lineage>
        <taxon>Eukaryota</taxon>
        <taxon>Sar</taxon>
        <taxon>Alveolata</taxon>
        <taxon>Colpodellida</taxon>
        <taxon>Vitrellaceae</taxon>
        <taxon>Vitrella</taxon>
    </lineage>
</organism>
<evidence type="ECO:0000313" key="3">
    <source>
        <dbReference type="Proteomes" id="UP000041254"/>
    </source>
</evidence>
<accession>A0A0G4ECN7</accession>
<feature type="compositionally biased region" description="Basic and acidic residues" evidence="1">
    <location>
        <begin position="25"/>
        <end position="40"/>
    </location>
</feature>
<dbReference type="EMBL" id="CDMY01000153">
    <property type="protein sequence ID" value="CEL93307.1"/>
    <property type="molecule type" value="Genomic_DNA"/>
</dbReference>
<keyword evidence="3" id="KW-1185">Reference proteome</keyword>
<reference evidence="2 3" key="1">
    <citation type="submission" date="2014-11" db="EMBL/GenBank/DDBJ databases">
        <authorList>
            <person name="Zhu J."/>
            <person name="Qi W."/>
            <person name="Song R."/>
        </authorList>
    </citation>
    <scope>NUCLEOTIDE SEQUENCE [LARGE SCALE GENOMIC DNA]</scope>
</reference>